<sequence>MLLYEAQGLGGTWSEAVAGEVQATGVATPITVRAILNQSSYSSGEQLRFDLTLNATDETTCDVYAAILFPGGYFVTIRYPYEFSLPDTIIPYQQAINANPSKTLNILDLQLPPGLRPGGYQVCGVASRTGDDPWDAANWLSFNCQGFELN</sequence>
<evidence type="ECO:0000313" key="2">
    <source>
        <dbReference type="Proteomes" id="UP000236724"/>
    </source>
</evidence>
<organism evidence="1 2">
    <name type="scientific">Candidatus Venteria ishoeyi</name>
    <dbReference type="NCBI Taxonomy" id="1899563"/>
    <lineage>
        <taxon>Bacteria</taxon>
        <taxon>Pseudomonadati</taxon>
        <taxon>Pseudomonadota</taxon>
        <taxon>Gammaproteobacteria</taxon>
        <taxon>Thiotrichales</taxon>
        <taxon>Thiotrichaceae</taxon>
        <taxon>Venteria</taxon>
    </lineage>
</organism>
<gene>
    <name evidence="1" type="ORF">MBHS_00109</name>
</gene>
<keyword evidence="2" id="KW-1185">Reference proteome</keyword>
<name>A0A1H6F3W7_9GAMM</name>
<proteinExistence type="predicted"/>
<dbReference type="EMBL" id="FMSV02000033">
    <property type="protein sequence ID" value="SEH04263.1"/>
    <property type="molecule type" value="Genomic_DNA"/>
</dbReference>
<reference evidence="1 2" key="1">
    <citation type="submission" date="2016-10" db="EMBL/GenBank/DDBJ databases">
        <authorList>
            <person name="de Groot N.N."/>
        </authorList>
    </citation>
    <scope>NUCLEOTIDE SEQUENCE [LARGE SCALE GENOMIC DNA]</scope>
    <source>
        <strain evidence="1">MBHS1</strain>
    </source>
</reference>
<dbReference type="Proteomes" id="UP000236724">
    <property type="component" value="Unassembled WGS sequence"/>
</dbReference>
<dbReference type="AlphaFoldDB" id="A0A1H6F3W7"/>
<accession>A0A1H6F3W7</accession>
<evidence type="ECO:0000313" key="1">
    <source>
        <dbReference type="EMBL" id="SEH04263.1"/>
    </source>
</evidence>
<protein>
    <submittedName>
        <fullName evidence="1">Uncharacterized protein</fullName>
    </submittedName>
</protein>